<dbReference type="PROSITE" id="PS51751">
    <property type="entry name" value="EXPERA"/>
    <property type="match status" value="1"/>
</dbReference>
<comment type="similarity">
    <text evidence="2">Belongs to the EBP family.</text>
</comment>
<dbReference type="Pfam" id="PF05241">
    <property type="entry name" value="EBP"/>
    <property type="match status" value="1"/>
</dbReference>
<keyword evidence="4 6" id="KW-1133">Transmembrane helix</keyword>
<evidence type="ECO:0000256" key="3">
    <source>
        <dbReference type="ARBA" id="ARBA00022692"/>
    </source>
</evidence>
<protein>
    <submittedName>
        <fullName evidence="9">Emopamil binding protein</fullName>
    </submittedName>
</protein>
<dbReference type="GeneID" id="54474913"/>
<dbReference type="GO" id="GO:0016020">
    <property type="term" value="C:membrane"/>
    <property type="evidence" value="ECO:0007669"/>
    <property type="project" value="UniProtKB-SubCell"/>
</dbReference>
<keyword evidence="10" id="KW-1185">Reference proteome</keyword>
<feature type="transmembrane region" description="Helical" evidence="7">
    <location>
        <begin position="174"/>
        <end position="197"/>
    </location>
</feature>
<evidence type="ECO:0000313" key="10">
    <source>
        <dbReference type="Proteomes" id="UP000799767"/>
    </source>
</evidence>
<name>A0A6A6PP38_9PEZI</name>
<dbReference type="EMBL" id="MU001637">
    <property type="protein sequence ID" value="KAF2481675.1"/>
    <property type="molecule type" value="Genomic_DNA"/>
</dbReference>
<evidence type="ECO:0000256" key="7">
    <source>
        <dbReference type="SAM" id="Phobius"/>
    </source>
</evidence>
<dbReference type="PANTHER" id="PTHR14207">
    <property type="entry name" value="STEROL ISOMERASE"/>
    <property type="match status" value="1"/>
</dbReference>
<feature type="transmembrane region" description="Helical" evidence="7">
    <location>
        <begin position="18"/>
        <end position="39"/>
    </location>
</feature>
<dbReference type="GO" id="GO:0016125">
    <property type="term" value="P:sterol metabolic process"/>
    <property type="evidence" value="ECO:0007669"/>
    <property type="project" value="InterPro"/>
</dbReference>
<dbReference type="GO" id="GO:0005783">
    <property type="term" value="C:endoplasmic reticulum"/>
    <property type="evidence" value="ECO:0007669"/>
    <property type="project" value="TreeGrafter"/>
</dbReference>
<organism evidence="9 10">
    <name type="scientific">Neohortaea acidophila</name>
    <dbReference type="NCBI Taxonomy" id="245834"/>
    <lineage>
        <taxon>Eukaryota</taxon>
        <taxon>Fungi</taxon>
        <taxon>Dikarya</taxon>
        <taxon>Ascomycota</taxon>
        <taxon>Pezizomycotina</taxon>
        <taxon>Dothideomycetes</taxon>
        <taxon>Dothideomycetidae</taxon>
        <taxon>Mycosphaerellales</taxon>
        <taxon>Teratosphaeriaceae</taxon>
        <taxon>Neohortaea</taxon>
    </lineage>
</organism>
<evidence type="ECO:0000256" key="2">
    <source>
        <dbReference type="ARBA" id="ARBA00008337"/>
    </source>
</evidence>
<gene>
    <name evidence="9" type="ORF">BDY17DRAFT_299447</name>
</gene>
<feature type="transmembrane region" description="Helical" evidence="7">
    <location>
        <begin position="51"/>
        <end position="70"/>
    </location>
</feature>
<dbReference type="AlphaFoldDB" id="A0A6A6PP38"/>
<feature type="transmembrane region" description="Helical" evidence="7">
    <location>
        <begin position="209"/>
        <end position="231"/>
    </location>
</feature>
<keyword evidence="5 6" id="KW-0472">Membrane</keyword>
<dbReference type="OrthoDB" id="5415655at2759"/>
<evidence type="ECO:0000256" key="6">
    <source>
        <dbReference type="PROSITE-ProRule" id="PRU01087"/>
    </source>
</evidence>
<dbReference type="GO" id="GO:0047750">
    <property type="term" value="F:cholestenol delta-isomerase activity"/>
    <property type="evidence" value="ECO:0007669"/>
    <property type="project" value="InterPro"/>
</dbReference>
<keyword evidence="3 6" id="KW-0812">Transmembrane</keyword>
<feature type="domain" description="EXPERA" evidence="8">
    <location>
        <begin position="46"/>
        <end position="230"/>
    </location>
</feature>
<evidence type="ECO:0000256" key="5">
    <source>
        <dbReference type="ARBA" id="ARBA00023136"/>
    </source>
</evidence>
<proteinExistence type="inferred from homology"/>
<evidence type="ECO:0000256" key="4">
    <source>
        <dbReference type="ARBA" id="ARBA00022989"/>
    </source>
</evidence>
<sequence>MASPAQPSLSELIDQTTILSLLSTVAFLGAAYYGSLRLLPANAGAKTRILFIWHAFDALIHTILEGGFLYNCFFSYTTPSLWKGQQLPGVIPGGSTSAYLAPDVYFLGHKDRLYGALYSTNPLGALWRVYAKADARWGGSDLNVISLELLTVGLGAPLAAWVCYCLVKQRADRWFWMIALATGELYGGFMTFAPEWLSGNSNLDTSNWMYLWLYLFFFNMLWVVLPGWIMYEGYQQFNPAAKRGDHKKRK</sequence>
<dbReference type="InterPro" id="IPR007905">
    <property type="entry name" value="EBP"/>
</dbReference>
<evidence type="ECO:0000259" key="8">
    <source>
        <dbReference type="PROSITE" id="PS51751"/>
    </source>
</evidence>
<evidence type="ECO:0000313" key="9">
    <source>
        <dbReference type="EMBL" id="KAF2481675.1"/>
    </source>
</evidence>
<reference evidence="9" key="1">
    <citation type="journal article" date="2020" name="Stud. Mycol.">
        <title>101 Dothideomycetes genomes: a test case for predicting lifestyles and emergence of pathogens.</title>
        <authorList>
            <person name="Haridas S."/>
            <person name="Albert R."/>
            <person name="Binder M."/>
            <person name="Bloem J."/>
            <person name="Labutti K."/>
            <person name="Salamov A."/>
            <person name="Andreopoulos B."/>
            <person name="Baker S."/>
            <person name="Barry K."/>
            <person name="Bills G."/>
            <person name="Bluhm B."/>
            <person name="Cannon C."/>
            <person name="Castanera R."/>
            <person name="Culley D."/>
            <person name="Daum C."/>
            <person name="Ezra D."/>
            <person name="Gonzalez J."/>
            <person name="Henrissat B."/>
            <person name="Kuo A."/>
            <person name="Liang C."/>
            <person name="Lipzen A."/>
            <person name="Lutzoni F."/>
            <person name="Magnuson J."/>
            <person name="Mondo S."/>
            <person name="Nolan M."/>
            <person name="Ohm R."/>
            <person name="Pangilinan J."/>
            <person name="Park H.-J."/>
            <person name="Ramirez L."/>
            <person name="Alfaro M."/>
            <person name="Sun H."/>
            <person name="Tritt A."/>
            <person name="Yoshinaga Y."/>
            <person name="Zwiers L.-H."/>
            <person name="Turgeon B."/>
            <person name="Goodwin S."/>
            <person name="Spatafora J."/>
            <person name="Crous P."/>
            <person name="Grigoriev I."/>
        </authorList>
    </citation>
    <scope>NUCLEOTIDE SEQUENCE</scope>
    <source>
        <strain evidence="9">CBS 113389</strain>
    </source>
</reference>
<comment type="subcellular location">
    <subcellularLocation>
        <location evidence="1">Membrane</location>
        <topology evidence="1">Multi-pass membrane protein</topology>
    </subcellularLocation>
</comment>
<dbReference type="PANTHER" id="PTHR14207:SF1">
    <property type="entry name" value="EMOPAMIL-BINDING PROTEIN-LIKE"/>
    <property type="match status" value="1"/>
</dbReference>
<dbReference type="RefSeq" id="XP_033588245.1">
    <property type="nucleotide sequence ID" value="XM_033733911.1"/>
</dbReference>
<dbReference type="Proteomes" id="UP000799767">
    <property type="component" value="Unassembled WGS sequence"/>
</dbReference>
<dbReference type="InterPro" id="IPR033118">
    <property type="entry name" value="EXPERA"/>
</dbReference>
<evidence type="ECO:0000256" key="1">
    <source>
        <dbReference type="ARBA" id="ARBA00004141"/>
    </source>
</evidence>
<feature type="transmembrane region" description="Helical" evidence="7">
    <location>
        <begin position="144"/>
        <end position="167"/>
    </location>
</feature>
<accession>A0A6A6PP38</accession>